<reference evidence="1 2" key="1">
    <citation type="submission" date="2020-11" db="EMBL/GenBank/DDBJ databases">
        <authorList>
            <person name="Wallbank WR R."/>
            <person name="Pardo Diaz C."/>
            <person name="Kozak K."/>
            <person name="Martin S."/>
            <person name="Jiggins C."/>
            <person name="Moest M."/>
            <person name="Warren A I."/>
            <person name="Generalovic N T."/>
            <person name="Byers J.R.P. K."/>
            <person name="Montejo-Kovacevich G."/>
            <person name="Yen C E."/>
        </authorList>
    </citation>
    <scope>NUCLEOTIDE SEQUENCE [LARGE SCALE GENOMIC DNA]</scope>
</reference>
<dbReference type="AlphaFoldDB" id="A0A7R8Z2Z3"/>
<sequence length="93" mass="10682">MELWFVAQQLFVHNKIVDTGPSVVHTTPDFEPTLTSRIKTGYHYEVGKSFDDRTVRVRENIGKVRPTVEVSPRHTSSDIRLGSSLHMYMHINS</sequence>
<protein>
    <submittedName>
        <fullName evidence="1">Uncharacterized protein</fullName>
    </submittedName>
</protein>
<dbReference type="InParanoid" id="A0A7R8Z2Z3"/>
<evidence type="ECO:0000313" key="1">
    <source>
        <dbReference type="EMBL" id="CAD7093378.1"/>
    </source>
</evidence>
<evidence type="ECO:0000313" key="2">
    <source>
        <dbReference type="Proteomes" id="UP000594454"/>
    </source>
</evidence>
<accession>A0A7R8Z2Z3</accession>
<dbReference type="EMBL" id="LR899014">
    <property type="protein sequence ID" value="CAD7093378.1"/>
    <property type="molecule type" value="Genomic_DNA"/>
</dbReference>
<gene>
    <name evidence="1" type="ORF">HERILL_LOCUS15663</name>
</gene>
<dbReference type="Proteomes" id="UP000594454">
    <property type="component" value="Chromosome 6"/>
</dbReference>
<organism evidence="1 2">
    <name type="scientific">Hermetia illucens</name>
    <name type="common">Black soldier fly</name>
    <dbReference type="NCBI Taxonomy" id="343691"/>
    <lineage>
        <taxon>Eukaryota</taxon>
        <taxon>Metazoa</taxon>
        <taxon>Ecdysozoa</taxon>
        <taxon>Arthropoda</taxon>
        <taxon>Hexapoda</taxon>
        <taxon>Insecta</taxon>
        <taxon>Pterygota</taxon>
        <taxon>Neoptera</taxon>
        <taxon>Endopterygota</taxon>
        <taxon>Diptera</taxon>
        <taxon>Brachycera</taxon>
        <taxon>Stratiomyomorpha</taxon>
        <taxon>Stratiomyidae</taxon>
        <taxon>Hermetiinae</taxon>
        <taxon>Hermetia</taxon>
    </lineage>
</organism>
<name>A0A7R8Z2Z3_HERIL</name>
<keyword evidence="2" id="KW-1185">Reference proteome</keyword>
<proteinExistence type="predicted"/>